<gene>
    <name evidence="8" type="ORF">S12H4_26720</name>
</gene>
<proteinExistence type="predicted"/>
<organism evidence="8">
    <name type="scientific">marine sediment metagenome</name>
    <dbReference type="NCBI Taxonomy" id="412755"/>
    <lineage>
        <taxon>unclassified sequences</taxon>
        <taxon>metagenomes</taxon>
        <taxon>ecological metagenomes</taxon>
    </lineage>
</organism>
<feature type="domain" description="RCK N-terminal" evidence="6">
    <location>
        <begin position="1"/>
        <end position="121"/>
    </location>
</feature>
<dbReference type="GO" id="GO:0015079">
    <property type="term" value="F:potassium ion transmembrane transporter activity"/>
    <property type="evidence" value="ECO:0007669"/>
    <property type="project" value="InterPro"/>
</dbReference>
<evidence type="ECO:0000313" key="8">
    <source>
        <dbReference type="EMBL" id="GAI91849.1"/>
    </source>
</evidence>
<dbReference type="Pfam" id="PF02254">
    <property type="entry name" value="TrkA_N"/>
    <property type="match status" value="1"/>
</dbReference>
<reference evidence="8" key="1">
    <citation type="journal article" date="2014" name="Front. Microbiol.">
        <title>High frequency of phylogenetically diverse reductive dehalogenase-homologous genes in deep subseafloor sedimentary metagenomes.</title>
        <authorList>
            <person name="Kawai M."/>
            <person name="Futagami T."/>
            <person name="Toyoda A."/>
            <person name="Takaki Y."/>
            <person name="Nishi S."/>
            <person name="Hori S."/>
            <person name="Arai W."/>
            <person name="Tsubouchi T."/>
            <person name="Morono Y."/>
            <person name="Uchiyama I."/>
            <person name="Ito T."/>
            <person name="Fujiyama A."/>
            <person name="Inagaki F."/>
            <person name="Takami H."/>
        </authorList>
    </citation>
    <scope>NUCLEOTIDE SEQUENCE</scope>
    <source>
        <strain evidence="8">Expedition CK06-06</strain>
    </source>
</reference>
<evidence type="ECO:0000256" key="4">
    <source>
        <dbReference type="ARBA" id="ARBA00023027"/>
    </source>
</evidence>
<dbReference type="Gene3D" id="3.30.70.1450">
    <property type="entry name" value="Regulator of K+ conductance, C-terminal domain"/>
    <property type="match status" value="1"/>
</dbReference>
<keyword evidence="4" id="KW-0520">NAD</keyword>
<dbReference type="Gene3D" id="3.40.50.720">
    <property type="entry name" value="NAD(P)-binding Rossmann-like Domain"/>
    <property type="match status" value="1"/>
</dbReference>
<dbReference type="AlphaFoldDB" id="X1UHK3"/>
<dbReference type="PANTHER" id="PTHR43833:SF5">
    <property type="entry name" value="TRK SYSTEM POTASSIUM UPTAKE PROTEIN TRKA"/>
    <property type="match status" value="1"/>
</dbReference>
<dbReference type="PRINTS" id="PR00335">
    <property type="entry name" value="KUPTAKETRKA"/>
</dbReference>
<feature type="domain" description="RCK C-terminal" evidence="7">
    <location>
        <begin position="152"/>
        <end position="210"/>
    </location>
</feature>
<dbReference type="InterPro" id="IPR036291">
    <property type="entry name" value="NAD(P)-bd_dom_sf"/>
</dbReference>
<evidence type="ECO:0000256" key="1">
    <source>
        <dbReference type="ARBA" id="ARBA00022448"/>
    </source>
</evidence>
<dbReference type="InterPro" id="IPR036721">
    <property type="entry name" value="RCK_C_sf"/>
</dbReference>
<dbReference type="PROSITE" id="PS51201">
    <property type="entry name" value="RCK_N"/>
    <property type="match status" value="1"/>
</dbReference>
<dbReference type="GO" id="GO:0005886">
    <property type="term" value="C:plasma membrane"/>
    <property type="evidence" value="ECO:0007669"/>
    <property type="project" value="InterPro"/>
</dbReference>
<dbReference type="InterPro" id="IPR006037">
    <property type="entry name" value="RCK_C"/>
</dbReference>
<keyword evidence="5" id="KW-0406">Ion transport</keyword>
<evidence type="ECO:0000256" key="2">
    <source>
        <dbReference type="ARBA" id="ARBA00022538"/>
    </source>
</evidence>
<sequence length="210" mass="22782">MYIIIAGAGVIGFHIASLLAEEKHEVAVVEQSEEAIEAVRSQLDVTTVLGNAVTPKVLKEVEAHRADLIIAATESDETNMVICFIAKELGAKMTVARVRNPQYSGYFIGAAKSPTTPRKVIRPKTLGVDLFVNPVAEAAKEIVKILSSFYPTPVENFANGLVQIREFRAEKRAIVDKPISDITFPKPCVVAAILRAEGVIMPSADEVIKQ</sequence>
<keyword evidence="3" id="KW-0630">Potassium</keyword>
<dbReference type="InterPro" id="IPR050721">
    <property type="entry name" value="Trk_Ktr_HKT_K-transport"/>
</dbReference>
<comment type="caution">
    <text evidence="8">The sequence shown here is derived from an EMBL/GenBank/DDBJ whole genome shotgun (WGS) entry which is preliminary data.</text>
</comment>
<evidence type="ECO:0000256" key="3">
    <source>
        <dbReference type="ARBA" id="ARBA00022958"/>
    </source>
</evidence>
<feature type="non-terminal residue" evidence="8">
    <location>
        <position position="210"/>
    </location>
</feature>
<dbReference type="EMBL" id="BARW01015190">
    <property type="protein sequence ID" value="GAI91849.1"/>
    <property type="molecule type" value="Genomic_DNA"/>
</dbReference>
<keyword evidence="1" id="KW-0813">Transport</keyword>
<protein>
    <recommendedName>
        <fullName evidence="9">RCK N-terminal domain-containing protein</fullName>
    </recommendedName>
</protein>
<evidence type="ECO:0000256" key="5">
    <source>
        <dbReference type="ARBA" id="ARBA00023065"/>
    </source>
</evidence>
<dbReference type="SUPFAM" id="SSF51735">
    <property type="entry name" value="NAD(P)-binding Rossmann-fold domains"/>
    <property type="match status" value="1"/>
</dbReference>
<dbReference type="PROSITE" id="PS51202">
    <property type="entry name" value="RCK_C"/>
    <property type="match status" value="1"/>
</dbReference>
<keyword evidence="2" id="KW-0633">Potassium transport</keyword>
<dbReference type="PANTHER" id="PTHR43833">
    <property type="entry name" value="POTASSIUM CHANNEL PROTEIN 2-RELATED-RELATED"/>
    <property type="match status" value="1"/>
</dbReference>
<name>X1UHK3_9ZZZZ</name>
<dbReference type="InterPro" id="IPR006036">
    <property type="entry name" value="K_uptake_TrkA"/>
</dbReference>
<evidence type="ECO:0008006" key="9">
    <source>
        <dbReference type="Google" id="ProtNLM"/>
    </source>
</evidence>
<dbReference type="InterPro" id="IPR003148">
    <property type="entry name" value="RCK_N"/>
</dbReference>
<evidence type="ECO:0000259" key="6">
    <source>
        <dbReference type="PROSITE" id="PS51201"/>
    </source>
</evidence>
<accession>X1UHK3</accession>
<evidence type="ECO:0000259" key="7">
    <source>
        <dbReference type="PROSITE" id="PS51202"/>
    </source>
</evidence>